<organism evidence="10 11">
    <name type="scientific">Streptococcus gallolyticus</name>
    <dbReference type="NCBI Taxonomy" id="315405"/>
    <lineage>
        <taxon>Bacteria</taxon>
        <taxon>Bacillati</taxon>
        <taxon>Bacillota</taxon>
        <taxon>Bacilli</taxon>
        <taxon>Lactobacillales</taxon>
        <taxon>Streptococcaceae</taxon>
        <taxon>Streptococcus</taxon>
    </lineage>
</organism>
<reference evidence="10 11" key="1">
    <citation type="submission" date="2016-01" db="EMBL/GenBank/DDBJ databases">
        <title>Highly variable Streptococcus oralis are common among viridans streptococci isolated from primates.</title>
        <authorList>
            <person name="Denapaite D."/>
            <person name="Rieger M."/>
            <person name="Koendgen S."/>
            <person name="Brueckner R."/>
            <person name="Ochigava I."/>
            <person name="Kappeler P."/>
            <person name="Maetz-Rensing K."/>
            <person name="Leendertz F."/>
            <person name="Hakenbeck R."/>
        </authorList>
    </citation>
    <scope>NUCLEOTIDE SEQUENCE [LARGE SCALE GENOMIC DNA]</scope>
    <source>
        <strain evidence="10 11">DD02</strain>
    </source>
</reference>
<comment type="similarity">
    <text evidence="2 9">Belongs to the alanine or glycine:cation symporter (AGCS) (TC 2.A.25) family.</text>
</comment>
<dbReference type="AlphaFoldDB" id="A0A139MZ48"/>
<evidence type="ECO:0000256" key="2">
    <source>
        <dbReference type="ARBA" id="ARBA00009261"/>
    </source>
</evidence>
<evidence type="ECO:0000256" key="6">
    <source>
        <dbReference type="ARBA" id="ARBA00022847"/>
    </source>
</evidence>
<sequence>MDSQASIRLAKSSYHFSGVIFLDNSFSIGIFGAIFKMGRLFLFMLDFFTLLDDIVWGAPLLILLVGTGVYLTVRLGLLQVIKLPKAFKLIFADDKGQGDISSFAALATALAATVGTGNIVGVATAIKAGGPGALFWMWMAAFFGMATKYSEGLLAIKYRTKDDNGEISGGPMYYILNGMGKRWKPLAVFFAVAGVLVAYFGIGTFSQVNSITSSLENSFGLAPQIVSVVIAVLVAIIIFGGIQSISKVAEKVVPFMAIIYIVATLAVIFAHTNQILPAFGEIFSGAFTGTAAVGGFAGAVVKDAIQKGIARGVFSNESGLGSAPIAAAAAKTEEPVEQGLISMTGTFIDTIIICTLTGLSIIVTGKWTVSGLEGAPLTQAAFSSIFGTPGAIALTFCLVLFAFTTILGWSYYGERCFEFLFGTKHIKLYRSIFVVMVALGGFLKLELIWVIADIVNGLMALPNLIALLALSPVIIHETKRYFAKK</sequence>
<dbReference type="Proteomes" id="UP000070198">
    <property type="component" value="Unassembled WGS sequence"/>
</dbReference>
<proteinExistence type="inferred from homology"/>
<evidence type="ECO:0000256" key="8">
    <source>
        <dbReference type="ARBA" id="ARBA00023136"/>
    </source>
</evidence>
<keyword evidence="5 9" id="KW-0812">Transmembrane</keyword>
<keyword evidence="6 9" id="KW-0769">Symport</keyword>
<dbReference type="Pfam" id="PF01235">
    <property type="entry name" value="Na_Ala_symp"/>
    <property type="match status" value="1"/>
</dbReference>
<dbReference type="EMBL" id="LQOF01000214">
    <property type="protein sequence ID" value="KXT68824.1"/>
    <property type="molecule type" value="Genomic_DNA"/>
</dbReference>
<evidence type="ECO:0000256" key="3">
    <source>
        <dbReference type="ARBA" id="ARBA00022448"/>
    </source>
</evidence>
<evidence type="ECO:0000256" key="4">
    <source>
        <dbReference type="ARBA" id="ARBA00022475"/>
    </source>
</evidence>
<feature type="transmembrane region" description="Helical" evidence="9">
    <location>
        <begin position="225"/>
        <end position="245"/>
    </location>
</feature>
<feature type="transmembrane region" description="Helical" evidence="9">
    <location>
        <begin position="432"/>
        <end position="452"/>
    </location>
</feature>
<name>A0A139MZ48_9STRE</name>
<dbReference type="InterPro" id="IPR001463">
    <property type="entry name" value="Na/Ala_symport"/>
</dbReference>
<dbReference type="PANTHER" id="PTHR30330:SF3">
    <property type="entry name" value="TRANSCRIPTIONAL REGULATOR, LRP FAMILY"/>
    <property type="match status" value="1"/>
</dbReference>
<feature type="transmembrane region" description="Helical" evidence="9">
    <location>
        <begin position="252"/>
        <end position="270"/>
    </location>
</feature>
<keyword evidence="8 9" id="KW-0472">Membrane</keyword>
<keyword evidence="7 9" id="KW-1133">Transmembrane helix</keyword>
<dbReference type="PANTHER" id="PTHR30330">
    <property type="entry name" value="AGSS FAMILY TRANSPORTER, SODIUM-ALANINE"/>
    <property type="match status" value="1"/>
</dbReference>
<feature type="transmembrane region" description="Helical" evidence="9">
    <location>
        <begin position="54"/>
        <end position="81"/>
    </location>
</feature>
<dbReference type="PROSITE" id="PS00873">
    <property type="entry name" value="NA_ALANINE_SYMP"/>
    <property type="match status" value="1"/>
</dbReference>
<dbReference type="GO" id="GO:0005283">
    <property type="term" value="F:amino acid:sodium symporter activity"/>
    <property type="evidence" value="ECO:0007669"/>
    <property type="project" value="InterPro"/>
</dbReference>
<evidence type="ECO:0000256" key="1">
    <source>
        <dbReference type="ARBA" id="ARBA00004651"/>
    </source>
</evidence>
<dbReference type="FunFam" id="1.20.1740.10:FF:000004">
    <property type="entry name" value="Sodium:alanine symporter family protein"/>
    <property type="match status" value="1"/>
</dbReference>
<evidence type="ECO:0000313" key="10">
    <source>
        <dbReference type="EMBL" id="KXT68824.1"/>
    </source>
</evidence>
<dbReference type="NCBIfam" id="TIGR00835">
    <property type="entry name" value="agcS"/>
    <property type="match status" value="1"/>
</dbReference>
<gene>
    <name evidence="10" type="ORF">SGADD02_01005</name>
</gene>
<comment type="caution">
    <text evidence="9">Lacks conserved residue(s) required for the propagation of feature annotation.</text>
</comment>
<feature type="transmembrane region" description="Helical" evidence="9">
    <location>
        <begin position="186"/>
        <end position="205"/>
    </location>
</feature>
<feature type="transmembrane region" description="Helical" evidence="9">
    <location>
        <begin position="12"/>
        <end position="34"/>
    </location>
</feature>
<dbReference type="Gene3D" id="1.20.1740.10">
    <property type="entry name" value="Amino acid/polyamine transporter I"/>
    <property type="match status" value="1"/>
</dbReference>
<dbReference type="PATRIC" id="fig|315405.11.peg.1187"/>
<feature type="transmembrane region" description="Helical" evidence="9">
    <location>
        <begin position="102"/>
        <end position="126"/>
    </location>
</feature>
<feature type="transmembrane region" description="Helical" evidence="9">
    <location>
        <begin position="282"/>
        <end position="301"/>
    </location>
</feature>
<evidence type="ECO:0000256" key="9">
    <source>
        <dbReference type="RuleBase" id="RU363064"/>
    </source>
</evidence>
<keyword evidence="3 9" id="KW-0813">Transport</keyword>
<protein>
    <submittedName>
        <fullName evidence="10">Sodium/glycine symporter GlyP</fullName>
    </submittedName>
</protein>
<dbReference type="GO" id="GO:0005886">
    <property type="term" value="C:plasma membrane"/>
    <property type="evidence" value="ECO:0007669"/>
    <property type="project" value="UniProtKB-SubCell"/>
</dbReference>
<keyword evidence="4 9" id="KW-1003">Cell membrane</keyword>
<evidence type="ECO:0000313" key="11">
    <source>
        <dbReference type="Proteomes" id="UP000070198"/>
    </source>
</evidence>
<evidence type="ECO:0000256" key="5">
    <source>
        <dbReference type="ARBA" id="ARBA00022692"/>
    </source>
</evidence>
<feature type="transmembrane region" description="Helical" evidence="9">
    <location>
        <begin position="458"/>
        <end position="475"/>
    </location>
</feature>
<feature type="transmembrane region" description="Helical" evidence="9">
    <location>
        <begin position="347"/>
        <end position="369"/>
    </location>
</feature>
<feature type="transmembrane region" description="Helical" evidence="9">
    <location>
        <begin position="389"/>
        <end position="412"/>
    </location>
</feature>
<comment type="caution">
    <text evidence="10">The sequence shown here is derived from an EMBL/GenBank/DDBJ whole genome shotgun (WGS) entry which is preliminary data.</text>
</comment>
<evidence type="ECO:0000256" key="7">
    <source>
        <dbReference type="ARBA" id="ARBA00022989"/>
    </source>
</evidence>
<dbReference type="PRINTS" id="PR00175">
    <property type="entry name" value="NAALASMPORT"/>
</dbReference>
<comment type="subcellular location">
    <subcellularLocation>
        <location evidence="1 9">Cell membrane</location>
        <topology evidence="1 9">Multi-pass membrane protein</topology>
    </subcellularLocation>
</comment>
<feature type="transmembrane region" description="Helical" evidence="9">
    <location>
        <begin position="132"/>
        <end position="149"/>
    </location>
</feature>
<accession>A0A139MZ48</accession>